<keyword evidence="2" id="KW-1185">Reference proteome</keyword>
<accession>A0A7K3LS22</accession>
<comment type="caution">
    <text evidence="1">The sequence shown here is derived from an EMBL/GenBank/DDBJ whole genome shotgun (WGS) entry which is preliminary data.</text>
</comment>
<protein>
    <submittedName>
        <fullName evidence="1">Uncharacterized protein</fullName>
    </submittedName>
</protein>
<organism evidence="1 2">
    <name type="scientific">Gordonia desulfuricans</name>
    <dbReference type="NCBI Taxonomy" id="89051"/>
    <lineage>
        <taxon>Bacteria</taxon>
        <taxon>Bacillati</taxon>
        <taxon>Actinomycetota</taxon>
        <taxon>Actinomycetes</taxon>
        <taxon>Mycobacteriales</taxon>
        <taxon>Gordoniaceae</taxon>
        <taxon>Gordonia</taxon>
    </lineage>
</organism>
<evidence type="ECO:0000313" key="2">
    <source>
        <dbReference type="Proteomes" id="UP000466307"/>
    </source>
</evidence>
<evidence type="ECO:0000313" key="1">
    <source>
        <dbReference type="EMBL" id="NDK91048.1"/>
    </source>
</evidence>
<sequence>MDEARVQAANRQWVTLSTIDVVARRLGDLGQGLNERRLRTLISRDLITPDREDPDSGTKFYCLGDVLDAHHRHARRRRAG</sequence>
<name>A0A7K3LS22_9ACTN</name>
<dbReference type="Proteomes" id="UP000466307">
    <property type="component" value="Unassembled WGS sequence"/>
</dbReference>
<gene>
    <name evidence="1" type="ORF">GYA93_15865</name>
</gene>
<dbReference type="EMBL" id="JAADZU010000054">
    <property type="protein sequence ID" value="NDK91048.1"/>
    <property type="molecule type" value="Genomic_DNA"/>
</dbReference>
<reference evidence="1 2" key="1">
    <citation type="submission" date="2020-01" db="EMBL/GenBank/DDBJ databases">
        <title>Investigation of new actinobacteria for the biodesulphurisation of diesel fuel.</title>
        <authorList>
            <person name="Athi Narayanan S.M."/>
        </authorList>
    </citation>
    <scope>NUCLEOTIDE SEQUENCE [LARGE SCALE GENOMIC DNA]</scope>
    <source>
        <strain evidence="1 2">213E</strain>
    </source>
</reference>
<dbReference type="AlphaFoldDB" id="A0A7K3LS22"/>
<proteinExistence type="predicted"/>